<dbReference type="Proteomes" id="UP001331761">
    <property type="component" value="Unassembled WGS sequence"/>
</dbReference>
<evidence type="ECO:0000313" key="1">
    <source>
        <dbReference type="EMBL" id="KAK5974285.1"/>
    </source>
</evidence>
<keyword evidence="2" id="KW-1185">Reference proteome</keyword>
<protein>
    <submittedName>
        <fullName evidence="1">Uncharacterized protein</fullName>
    </submittedName>
</protein>
<reference evidence="1 2" key="1">
    <citation type="submission" date="2019-10" db="EMBL/GenBank/DDBJ databases">
        <title>Assembly and Annotation for the nematode Trichostrongylus colubriformis.</title>
        <authorList>
            <person name="Martin J."/>
        </authorList>
    </citation>
    <scope>NUCLEOTIDE SEQUENCE [LARGE SCALE GENOMIC DNA]</scope>
    <source>
        <strain evidence="1">G859</strain>
        <tissue evidence="1">Whole worm</tissue>
    </source>
</reference>
<feature type="non-terminal residue" evidence="1">
    <location>
        <position position="63"/>
    </location>
</feature>
<evidence type="ECO:0000313" key="2">
    <source>
        <dbReference type="Proteomes" id="UP001331761"/>
    </source>
</evidence>
<dbReference type="AlphaFoldDB" id="A0AAN8FC61"/>
<name>A0AAN8FC61_TRICO</name>
<proteinExistence type="predicted"/>
<comment type="caution">
    <text evidence="1">The sequence shown here is derived from an EMBL/GenBank/DDBJ whole genome shotgun (WGS) entry which is preliminary data.</text>
</comment>
<organism evidence="1 2">
    <name type="scientific">Trichostrongylus colubriformis</name>
    <name type="common">Black scour worm</name>
    <dbReference type="NCBI Taxonomy" id="6319"/>
    <lineage>
        <taxon>Eukaryota</taxon>
        <taxon>Metazoa</taxon>
        <taxon>Ecdysozoa</taxon>
        <taxon>Nematoda</taxon>
        <taxon>Chromadorea</taxon>
        <taxon>Rhabditida</taxon>
        <taxon>Rhabditina</taxon>
        <taxon>Rhabditomorpha</taxon>
        <taxon>Strongyloidea</taxon>
        <taxon>Trichostrongylidae</taxon>
        <taxon>Trichostrongylus</taxon>
    </lineage>
</organism>
<accession>A0AAN8FC61</accession>
<dbReference type="EMBL" id="WIXE01014460">
    <property type="protein sequence ID" value="KAK5974285.1"/>
    <property type="molecule type" value="Genomic_DNA"/>
</dbReference>
<sequence length="63" mass="7294">MGANMGKCTYDDGIHCRRRRNTGVREQFSKTYSEYWSGSSKKKAKDDNFVIERNNYSFSTSAI</sequence>
<gene>
    <name evidence="1" type="ORF">GCK32_021119</name>
</gene>